<name>A0A5C3LUQ7_9AGAR</name>
<evidence type="ECO:0000313" key="2">
    <source>
        <dbReference type="Proteomes" id="UP000308652"/>
    </source>
</evidence>
<dbReference type="InterPro" id="IPR036465">
    <property type="entry name" value="vWFA_dom_sf"/>
</dbReference>
<dbReference type="Proteomes" id="UP000308652">
    <property type="component" value="Unassembled WGS sequence"/>
</dbReference>
<sequence>MSQREDILQQLKRFDTVFIVDDSGSMQGDGWKQAEYALAKIAPLAAKYDDDGIEIQFLNSKKVVKNVKSVAEITALFKDVRPSGRTPIGTRLEVLLGDYLERLTTWENWKTQQTTHETVQKTASEKSPSIFRKFRGMKSILDQPIKPVKPVNYVFITDGGPTDEPRNRAENAIVSTAERLNEIDASISQMGIQFVQVLNDPSATNFLKNLDDNLKNKYGIRDIVDTTTSEIGKVLDLEKVLLGAINRRVDDRG</sequence>
<dbReference type="PANTHER" id="PTHR34706:SF1">
    <property type="entry name" value="VWFA DOMAIN-CONTAINING PROTEIN"/>
    <property type="match status" value="1"/>
</dbReference>
<dbReference type="Gene3D" id="3.40.50.410">
    <property type="entry name" value="von Willebrand factor, type A domain"/>
    <property type="match status" value="1"/>
</dbReference>
<keyword evidence="2" id="KW-1185">Reference proteome</keyword>
<dbReference type="EMBL" id="ML213619">
    <property type="protein sequence ID" value="TFK35698.1"/>
    <property type="molecule type" value="Genomic_DNA"/>
</dbReference>
<dbReference type="PANTHER" id="PTHR34706">
    <property type="entry name" value="SLR1338 PROTEIN"/>
    <property type="match status" value="1"/>
</dbReference>
<reference evidence="1 2" key="1">
    <citation type="journal article" date="2019" name="Nat. Ecol. Evol.">
        <title>Megaphylogeny resolves global patterns of mushroom evolution.</title>
        <authorList>
            <person name="Varga T."/>
            <person name="Krizsan K."/>
            <person name="Foldi C."/>
            <person name="Dima B."/>
            <person name="Sanchez-Garcia M."/>
            <person name="Sanchez-Ramirez S."/>
            <person name="Szollosi G.J."/>
            <person name="Szarkandi J.G."/>
            <person name="Papp V."/>
            <person name="Albert L."/>
            <person name="Andreopoulos W."/>
            <person name="Angelini C."/>
            <person name="Antonin V."/>
            <person name="Barry K.W."/>
            <person name="Bougher N.L."/>
            <person name="Buchanan P."/>
            <person name="Buyck B."/>
            <person name="Bense V."/>
            <person name="Catcheside P."/>
            <person name="Chovatia M."/>
            <person name="Cooper J."/>
            <person name="Damon W."/>
            <person name="Desjardin D."/>
            <person name="Finy P."/>
            <person name="Geml J."/>
            <person name="Haridas S."/>
            <person name="Hughes K."/>
            <person name="Justo A."/>
            <person name="Karasinski D."/>
            <person name="Kautmanova I."/>
            <person name="Kiss B."/>
            <person name="Kocsube S."/>
            <person name="Kotiranta H."/>
            <person name="LaButti K.M."/>
            <person name="Lechner B.E."/>
            <person name="Liimatainen K."/>
            <person name="Lipzen A."/>
            <person name="Lukacs Z."/>
            <person name="Mihaltcheva S."/>
            <person name="Morgado L.N."/>
            <person name="Niskanen T."/>
            <person name="Noordeloos M.E."/>
            <person name="Ohm R.A."/>
            <person name="Ortiz-Santana B."/>
            <person name="Ovrebo C."/>
            <person name="Racz N."/>
            <person name="Riley R."/>
            <person name="Savchenko A."/>
            <person name="Shiryaev A."/>
            <person name="Soop K."/>
            <person name="Spirin V."/>
            <person name="Szebenyi C."/>
            <person name="Tomsovsky M."/>
            <person name="Tulloss R.E."/>
            <person name="Uehling J."/>
            <person name="Grigoriev I.V."/>
            <person name="Vagvolgyi C."/>
            <person name="Papp T."/>
            <person name="Martin F.M."/>
            <person name="Miettinen O."/>
            <person name="Hibbett D.S."/>
            <person name="Nagy L.G."/>
        </authorList>
    </citation>
    <scope>NUCLEOTIDE SEQUENCE [LARGE SCALE GENOMIC DNA]</scope>
    <source>
        <strain evidence="1 2">CBS 166.37</strain>
    </source>
</reference>
<dbReference type="STRING" id="68775.A0A5C3LUQ7"/>
<dbReference type="SUPFAM" id="SSF53300">
    <property type="entry name" value="vWA-like"/>
    <property type="match status" value="1"/>
</dbReference>
<gene>
    <name evidence="1" type="ORF">BDQ12DRAFT_687818</name>
</gene>
<protein>
    <recommendedName>
        <fullName evidence="3">VWFA domain-containing protein</fullName>
    </recommendedName>
</protein>
<evidence type="ECO:0000313" key="1">
    <source>
        <dbReference type="EMBL" id="TFK35698.1"/>
    </source>
</evidence>
<organism evidence="1 2">
    <name type="scientific">Crucibulum laeve</name>
    <dbReference type="NCBI Taxonomy" id="68775"/>
    <lineage>
        <taxon>Eukaryota</taxon>
        <taxon>Fungi</taxon>
        <taxon>Dikarya</taxon>
        <taxon>Basidiomycota</taxon>
        <taxon>Agaricomycotina</taxon>
        <taxon>Agaricomycetes</taxon>
        <taxon>Agaricomycetidae</taxon>
        <taxon>Agaricales</taxon>
        <taxon>Agaricineae</taxon>
        <taxon>Nidulariaceae</taxon>
        <taxon>Crucibulum</taxon>
    </lineage>
</organism>
<evidence type="ECO:0008006" key="3">
    <source>
        <dbReference type="Google" id="ProtNLM"/>
    </source>
</evidence>
<accession>A0A5C3LUQ7</accession>
<dbReference type="OrthoDB" id="2142040at2759"/>
<dbReference type="AlphaFoldDB" id="A0A5C3LUQ7"/>
<proteinExistence type="predicted"/>